<keyword evidence="2" id="KW-0472">Membrane</keyword>
<protein>
    <recommendedName>
        <fullName evidence="5">Membrane-associated protein</fullName>
    </recommendedName>
</protein>
<evidence type="ECO:0000256" key="2">
    <source>
        <dbReference type="SAM" id="Phobius"/>
    </source>
</evidence>
<organism evidence="3 4">
    <name type="scientific">Novymonas esmeraldas</name>
    <dbReference type="NCBI Taxonomy" id="1808958"/>
    <lineage>
        <taxon>Eukaryota</taxon>
        <taxon>Discoba</taxon>
        <taxon>Euglenozoa</taxon>
        <taxon>Kinetoplastea</taxon>
        <taxon>Metakinetoplastina</taxon>
        <taxon>Trypanosomatida</taxon>
        <taxon>Trypanosomatidae</taxon>
        <taxon>Novymonas</taxon>
    </lineage>
</organism>
<keyword evidence="4" id="KW-1185">Reference proteome</keyword>
<feature type="region of interest" description="Disordered" evidence="1">
    <location>
        <begin position="88"/>
        <end position="214"/>
    </location>
</feature>
<gene>
    <name evidence="3" type="ORF">NESM_000875900</name>
</gene>
<reference evidence="3 4" key="1">
    <citation type="journal article" date="2021" name="MBio">
        <title>A New Model Trypanosomatid, Novymonas esmeraldas: Genomic Perception of Its 'Candidatus Pandoraea novymonadis' Endosymbiont.</title>
        <authorList>
            <person name="Zakharova A."/>
            <person name="Saura A."/>
            <person name="Butenko A."/>
            <person name="Podesvova L."/>
            <person name="Warmusova S."/>
            <person name="Kostygov A.Y."/>
            <person name="Nenarokova A."/>
            <person name="Lukes J."/>
            <person name="Opperdoes F.R."/>
            <person name="Yurchenko V."/>
        </authorList>
    </citation>
    <scope>NUCLEOTIDE SEQUENCE [LARGE SCALE GENOMIC DNA]</scope>
    <source>
        <strain evidence="3 4">E262AT.01</strain>
    </source>
</reference>
<feature type="compositionally biased region" description="Basic and acidic residues" evidence="1">
    <location>
        <begin position="171"/>
        <end position="181"/>
    </location>
</feature>
<comment type="caution">
    <text evidence="3">The sequence shown here is derived from an EMBL/GenBank/DDBJ whole genome shotgun (WGS) entry which is preliminary data.</text>
</comment>
<keyword evidence="2" id="KW-1133">Transmembrane helix</keyword>
<proteinExistence type="predicted"/>
<feature type="compositionally biased region" description="Low complexity" evidence="1">
    <location>
        <begin position="90"/>
        <end position="101"/>
    </location>
</feature>
<feature type="transmembrane region" description="Helical" evidence="2">
    <location>
        <begin position="7"/>
        <end position="27"/>
    </location>
</feature>
<feature type="region of interest" description="Disordered" evidence="1">
    <location>
        <begin position="230"/>
        <end position="275"/>
    </location>
</feature>
<evidence type="ECO:0000256" key="1">
    <source>
        <dbReference type="SAM" id="MobiDB-lite"/>
    </source>
</evidence>
<dbReference type="AlphaFoldDB" id="A0AAW0F011"/>
<accession>A0AAW0F011</accession>
<feature type="compositionally biased region" description="Basic residues" evidence="1">
    <location>
        <begin position="203"/>
        <end position="214"/>
    </location>
</feature>
<keyword evidence="2" id="KW-0812">Transmembrane</keyword>
<dbReference type="EMBL" id="JAECZO010000208">
    <property type="protein sequence ID" value="KAK7199071.1"/>
    <property type="molecule type" value="Genomic_DNA"/>
</dbReference>
<evidence type="ECO:0000313" key="4">
    <source>
        <dbReference type="Proteomes" id="UP001430356"/>
    </source>
</evidence>
<evidence type="ECO:0008006" key="5">
    <source>
        <dbReference type="Google" id="ProtNLM"/>
    </source>
</evidence>
<feature type="compositionally biased region" description="Polar residues" evidence="1">
    <location>
        <begin position="103"/>
        <end position="118"/>
    </location>
</feature>
<sequence length="393" mass="42402">MNYGVAYVAWIVICFGVLFCLLGILLLRVCLPSCFEVQARDDPATTPVLPATVLINRVDGDANVDVTTAGSAGVHRYNVVAVQGARESARSTAHAHSRASSLGIASSETHRTVSTASVGHSRRSGWDGSSARESTTSMYDSRYGSSRPGSRDSRRGRVGSSSGRGWSTDEVGDRNSHHDGSSDDGTDAVASGTQASRREMLPHRPRSQGSRHRLSYPMALDLLPLGTLSANPLRPAGVRPATTGERVGSTPASPQRQRGQLPRRVNSRDSRRGTRRWGRGIARLWQQHRRRRSVGDGALYPPHTRDGASTAAAVVALVVDGYCCDEYGNRVSAEHADRVYGRAHYISRPPEHTAAVDAARAIDVDAEEMSRGGVSYSVFGDTESHDEDDEWGK</sequence>
<name>A0AAW0F011_9TRYP</name>
<evidence type="ECO:0000313" key="3">
    <source>
        <dbReference type="EMBL" id="KAK7199071.1"/>
    </source>
</evidence>
<dbReference type="Proteomes" id="UP001430356">
    <property type="component" value="Unassembled WGS sequence"/>
</dbReference>